<accession>A0A9W9EFB4</accession>
<gene>
    <name evidence="2" type="ORF">T069G_02159</name>
</gene>
<reference evidence="2" key="1">
    <citation type="submission" date="2022-09" db="EMBL/GenBank/DDBJ databases">
        <title>Chromosome-level assembly of Trichoderma breve T069, a fungus used in development of biopesticide product.</title>
        <authorList>
            <person name="Lin R."/>
            <person name="Liu T."/>
        </authorList>
    </citation>
    <scope>NUCLEOTIDE SEQUENCE</scope>
    <source>
        <strain evidence="2">T069</strain>
    </source>
</reference>
<evidence type="ECO:0000313" key="2">
    <source>
        <dbReference type="EMBL" id="KAJ4865629.1"/>
    </source>
</evidence>
<dbReference type="Pfam" id="PF26639">
    <property type="entry name" value="Het-6_barrel"/>
    <property type="match status" value="1"/>
</dbReference>
<dbReference type="GeneID" id="80864057"/>
<keyword evidence="3" id="KW-1185">Reference proteome</keyword>
<protein>
    <submittedName>
        <fullName evidence="2">Heterokaryon incompatibility protein (HET) domain-containing protein</fullName>
    </submittedName>
</protein>
<dbReference type="InterPro" id="IPR052895">
    <property type="entry name" value="HetReg/Transcr_Mod"/>
</dbReference>
<dbReference type="EMBL" id="JAOPEN010000001">
    <property type="protein sequence ID" value="KAJ4865629.1"/>
    <property type="molecule type" value="Genomic_DNA"/>
</dbReference>
<evidence type="ECO:0000259" key="1">
    <source>
        <dbReference type="Pfam" id="PF06985"/>
    </source>
</evidence>
<proteinExistence type="predicted"/>
<comment type="caution">
    <text evidence="2">The sequence shown here is derived from an EMBL/GenBank/DDBJ whole genome shotgun (WGS) entry which is preliminary data.</text>
</comment>
<dbReference type="RefSeq" id="XP_056034685.1">
    <property type="nucleotide sequence ID" value="XM_056169369.1"/>
</dbReference>
<evidence type="ECO:0000313" key="3">
    <source>
        <dbReference type="Proteomes" id="UP001140511"/>
    </source>
</evidence>
<dbReference type="PANTHER" id="PTHR24148:SF73">
    <property type="entry name" value="HET DOMAIN PROTEIN (AFU_ORTHOLOGUE AFUA_8G01020)"/>
    <property type="match status" value="1"/>
</dbReference>
<dbReference type="Proteomes" id="UP001140511">
    <property type="component" value="Unassembled WGS sequence"/>
</dbReference>
<sequence>MARSVYEDLPLTSPRSIRILKLDAVSAPTYPGQEVEIQLSLRVVNLDDNPCYNALSYTWGAPSREAAARGMDSTPMCRVNCNGESILVTQNLFDCLQQLTHGSRSNDMEFWIDAICIHQGSEEQNRQVNLMADIYRQAKKVTIWLGKADEHTDPACVFIEKFARSHRTSGTDHQAMVDELKQHAQLSALASFFNRTWFTRVWVVQEVVLSQAATVICGSCVFSWDDITEVSHYLATTVSKQEFHAAGLDLQELPYKNPAKMAAVRRDLVKLAVVGKHLERDRDSTILLHSLIRFRNWDSFRGHDKVYALLGIHKAALGLEDAEPDSPLYPRYEQDMCKAYIGIAKYILENTSDLLLLAHVEGEDFQSIPSLPSWVPDWSVKGTLGLGITGYERFCAAAGTEAYVKPKISNDLLTLRAAKLDTVSKIGETKEEVDRGTPFVQWLDILNETEELYHNTKEQRQDVFWRCLITNTDKNGKFPSSDLREEFSSWIRGRTETRDSEWIEGARNFHSSYSHSLHLRLFSTAEGLMGVGSQSMKAGDSVWIVPGSRVPLLLRPSPYNEGRWKLVGGAYVHGFMQGEASGRGLSFETICIE</sequence>
<dbReference type="AlphaFoldDB" id="A0A9W9EFB4"/>
<dbReference type="Pfam" id="PF06985">
    <property type="entry name" value="HET"/>
    <property type="match status" value="1"/>
</dbReference>
<dbReference type="PANTHER" id="PTHR24148">
    <property type="entry name" value="ANKYRIN REPEAT DOMAIN-CONTAINING PROTEIN 39 HOMOLOG-RELATED"/>
    <property type="match status" value="1"/>
</dbReference>
<dbReference type="InterPro" id="IPR010730">
    <property type="entry name" value="HET"/>
</dbReference>
<name>A0A9W9EFB4_9HYPO</name>
<feature type="domain" description="Heterokaryon incompatibility" evidence="1">
    <location>
        <begin position="52"/>
        <end position="206"/>
    </location>
</feature>
<organism evidence="2 3">
    <name type="scientific">Trichoderma breve</name>
    <dbReference type="NCBI Taxonomy" id="2034170"/>
    <lineage>
        <taxon>Eukaryota</taxon>
        <taxon>Fungi</taxon>
        <taxon>Dikarya</taxon>
        <taxon>Ascomycota</taxon>
        <taxon>Pezizomycotina</taxon>
        <taxon>Sordariomycetes</taxon>
        <taxon>Hypocreomycetidae</taxon>
        <taxon>Hypocreales</taxon>
        <taxon>Hypocreaceae</taxon>
        <taxon>Trichoderma</taxon>
    </lineage>
</organism>